<dbReference type="GO" id="GO:0051213">
    <property type="term" value="F:dioxygenase activity"/>
    <property type="evidence" value="ECO:0007669"/>
    <property type="project" value="UniProtKB-KW"/>
</dbReference>
<dbReference type="AlphaFoldDB" id="A0A0G3Z5L3"/>
<dbReference type="KEGG" id="bcon:NL30_34685"/>
<organism evidence="2 3">
    <name type="scientific">Burkholderia contaminans</name>
    <dbReference type="NCBI Taxonomy" id="488447"/>
    <lineage>
        <taxon>Bacteria</taxon>
        <taxon>Pseudomonadati</taxon>
        <taxon>Pseudomonadota</taxon>
        <taxon>Betaproteobacteria</taxon>
        <taxon>Burkholderiales</taxon>
        <taxon>Burkholderiaceae</taxon>
        <taxon>Burkholderia</taxon>
        <taxon>Burkholderia cepacia complex</taxon>
    </lineage>
</organism>
<dbReference type="RefSeq" id="WP_046547079.1">
    <property type="nucleotide sequence ID" value="NZ_CABVQJ010000057.1"/>
</dbReference>
<reference evidence="2 3" key="1">
    <citation type="submission" date="2018-08" db="EMBL/GenBank/DDBJ databases">
        <title>Comparative analysis of Burkholderia isolates from Puerto Rico.</title>
        <authorList>
            <person name="Hall C."/>
            <person name="Sahl J."/>
            <person name="Wagner D."/>
        </authorList>
    </citation>
    <scope>NUCLEOTIDE SEQUENCE [LARGE SCALE GENOMIC DNA]</scope>
    <source>
        <strain evidence="2 3">Bp9001</strain>
    </source>
</reference>
<feature type="domain" description="VOC" evidence="1">
    <location>
        <begin position="7"/>
        <end position="130"/>
    </location>
</feature>
<accession>A0A1C8ZMU2</accession>
<comment type="caution">
    <text evidence="2">The sequence shown here is derived from an EMBL/GenBank/DDBJ whole genome shotgun (WGS) entry which is preliminary data.</text>
</comment>
<dbReference type="Proteomes" id="UP000269271">
    <property type="component" value="Unassembled WGS sequence"/>
</dbReference>
<dbReference type="Gene3D" id="3.10.180.10">
    <property type="entry name" value="2,3-Dihydroxybiphenyl 1,2-Dioxygenase, domain 1"/>
    <property type="match status" value="1"/>
</dbReference>
<dbReference type="EMBL" id="QTQX01000008">
    <property type="protein sequence ID" value="RQT29103.1"/>
    <property type="molecule type" value="Genomic_DNA"/>
</dbReference>
<proteinExistence type="predicted"/>
<dbReference type="CDD" id="cd06587">
    <property type="entry name" value="VOC"/>
    <property type="match status" value="1"/>
</dbReference>
<keyword evidence="2" id="KW-0223">Dioxygenase</keyword>
<dbReference type="PROSITE" id="PS51819">
    <property type="entry name" value="VOC"/>
    <property type="match status" value="1"/>
</dbReference>
<dbReference type="InterPro" id="IPR029068">
    <property type="entry name" value="Glyas_Bleomycin-R_OHBP_Dase"/>
</dbReference>
<evidence type="ECO:0000259" key="1">
    <source>
        <dbReference type="PROSITE" id="PS51819"/>
    </source>
</evidence>
<dbReference type="InterPro" id="IPR037523">
    <property type="entry name" value="VOC_core"/>
</dbReference>
<protein>
    <submittedName>
        <fullName evidence="2">Glyoxalase/bleomycin resistance/dioxygenase family protein</fullName>
    </submittedName>
</protein>
<dbReference type="SUPFAM" id="SSF54593">
    <property type="entry name" value="Glyoxalase/Bleomycin resistance protein/Dihydroxybiphenyl dioxygenase"/>
    <property type="match status" value="1"/>
</dbReference>
<gene>
    <name evidence="2" type="ORF">DF037_14130</name>
</gene>
<accession>A0A0G3Z5L3</accession>
<evidence type="ECO:0000313" key="2">
    <source>
        <dbReference type="EMBL" id="RQT29103.1"/>
    </source>
</evidence>
<evidence type="ECO:0000313" key="3">
    <source>
        <dbReference type="Proteomes" id="UP000269271"/>
    </source>
</evidence>
<dbReference type="Pfam" id="PF00903">
    <property type="entry name" value="Glyoxalase"/>
    <property type="match status" value="1"/>
</dbReference>
<sequence length="130" mass="14683">MSQPKAYLEHVAVFVSDIHWHIRFFEEVFGMTMREVDGTTEAPRQYWTLGGMQFIHQPDFSGPEGRLGHLGIMCEDVEASLAAARRYDVQPMPQGANWLRLPDGLAVEFIQAKPVRCVEQALAINPRAEA</sequence>
<name>A0A0G3Z5L3_9BURK</name>
<dbReference type="InterPro" id="IPR004360">
    <property type="entry name" value="Glyas_Fos-R_dOase_dom"/>
</dbReference>
<keyword evidence="2" id="KW-0560">Oxidoreductase</keyword>